<gene>
    <name evidence="11" type="ORF">ERJ67_09840</name>
</gene>
<evidence type="ECO:0000256" key="7">
    <source>
        <dbReference type="PROSITE-ProRule" id="PRU00775"/>
    </source>
</evidence>
<dbReference type="PANTHER" id="PTHR34011">
    <property type="entry name" value="PHYCOBILISOME 32.1 KDA LINKER POLYPEPTIDE, PHYCOCYANIN-ASSOCIATED, ROD 2-RELATED"/>
    <property type="match status" value="1"/>
</dbReference>
<dbReference type="PROSITE" id="PS51441">
    <property type="entry name" value="CPCD_LIKE"/>
    <property type="match status" value="1"/>
</dbReference>
<evidence type="ECO:0000256" key="8">
    <source>
        <dbReference type="SAM" id="MobiDB-lite"/>
    </source>
</evidence>
<keyword evidence="6" id="KW-0472">Membrane</keyword>
<keyword evidence="2" id="KW-0602">Photosynthesis</keyword>
<dbReference type="InterPro" id="IPR001297">
    <property type="entry name" value="PBS_linker_dom"/>
</dbReference>
<dbReference type="Pfam" id="PF00427">
    <property type="entry name" value="PBS_linker_poly"/>
    <property type="match status" value="1"/>
</dbReference>
<feature type="domain" description="CpcD-like" evidence="9">
    <location>
        <begin position="238"/>
        <end position="293"/>
    </location>
</feature>
<dbReference type="InterPro" id="IPR008213">
    <property type="entry name" value="CpcD-like_dom"/>
</dbReference>
<evidence type="ECO:0000259" key="9">
    <source>
        <dbReference type="PROSITE" id="PS51441"/>
    </source>
</evidence>
<dbReference type="PANTHER" id="PTHR34011:SF6">
    <property type="entry name" value="PHYCOBILIPROTEIN APCE"/>
    <property type="match status" value="1"/>
</dbReference>
<reference evidence="11 12" key="1">
    <citation type="journal article" date="2019" name="mSystems">
        <title>Life at home and on the roam: Genomic adaptions reflect the dual lifestyle of an intracellular, facultative symbiont.</title>
        <authorList>
            <person name="Burgsdorf I."/>
        </authorList>
    </citation>
    <scope>NUCLEOTIDE SEQUENCE [LARGE SCALE GENOMIC DNA]</scope>
    <source>
        <strain evidence="11">277cV</strain>
    </source>
</reference>
<evidence type="ECO:0000256" key="6">
    <source>
        <dbReference type="ARBA" id="ARBA00023136"/>
    </source>
</evidence>
<dbReference type="InterPro" id="IPR038255">
    <property type="entry name" value="PBS_linker_sf"/>
</dbReference>
<protein>
    <submittedName>
        <fullName evidence="11">DUF4214 domain-containing protein</fullName>
    </submittedName>
</protein>
<evidence type="ECO:0000256" key="5">
    <source>
        <dbReference type="ARBA" id="ARBA00023078"/>
    </source>
</evidence>
<sequence length="294" mass="33350">MTFGPASVLGVERFEAIAPYEEYQASTPEEREILISAAYRQVLGNAYVMDSERQAVEESQFKLGRLSMREFVRALAKSDLYRSRFFESCSRYRYIELAFKHLLGRAPDSFEEMRRHAERLDARGYEADIDSFIDSPEYQERFGEDAVPYLHGWKTGPGKSMREFTWMFQLTRGASSSDLKGDFARRSARLGRAAYQDLSLPVVSPSGVGGNGKGYSFRPTTRADEPQNRNGAGGGDQGKVFRVEVTGYMANKVAKFSRYRKSNQVFFVPFNKLSEQFKRIHREGGVIASITPVN</sequence>
<dbReference type="Proteomes" id="UP000317990">
    <property type="component" value="Unassembled WGS sequence"/>
</dbReference>
<name>A0A524RLQ9_9CHRO</name>
<keyword evidence="3" id="KW-0042">Antenna complex</keyword>
<dbReference type="EMBL" id="SRMO01000084">
    <property type="protein sequence ID" value="TGG90976.1"/>
    <property type="molecule type" value="Genomic_DNA"/>
</dbReference>
<comment type="subcellular location">
    <subcellularLocation>
        <location evidence="1">Cellular thylakoid membrane</location>
        <topology evidence="1">Peripheral membrane protein</topology>
        <orientation evidence="1">Cytoplasmic side</orientation>
    </subcellularLocation>
</comment>
<comment type="similarity">
    <text evidence="7">Belongs to the phycobilisome linker protein family.</text>
</comment>
<evidence type="ECO:0000256" key="3">
    <source>
        <dbReference type="ARBA" id="ARBA00022549"/>
    </source>
</evidence>
<dbReference type="GO" id="GO:0015979">
    <property type="term" value="P:photosynthesis"/>
    <property type="evidence" value="ECO:0007669"/>
    <property type="project" value="UniProtKB-KW"/>
</dbReference>
<keyword evidence="5" id="KW-0793">Thylakoid</keyword>
<dbReference type="GO" id="GO:0030089">
    <property type="term" value="C:phycobilisome"/>
    <property type="evidence" value="ECO:0007669"/>
    <property type="project" value="UniProtKB-UniRule"/>
</dbReference>
<dbReference type="InterPro" id="IPR016470">
    <property type="entry name" value="Phycobilisome"/>
</dbReference>
<proteinExistence type="inferred from homology"/>
<keyword evidence="4 7" id="KW-0605">Phycobilisome</keyword>
<dbReference type="SMART" id="SM01094">
    <property type="entry name" value="CpcD"/>
    <property type="match status" value="1"/>
</dbReference>
<dbReference type="GO" id="GO:0031676">
    <property type="term" value="C:plasma membrane-derived thylakoid membrane"/>
    <property type="evidence" value="ECO:0007669"/>
    <property type="project" value="UniProtKB-SubCell"/>
</dbReference>
<evidence type="ECO:0000259" key="10">
    <source>
        <dbReference type="PROSITE" id="PS51445"/>
    </source>
</evidence>
<dbReference type="AlphaFoldDB" id="A0A524RLQ9"/>
<evidence type="ECO:0000313" key="11">
    <source>
        <dbReference type="EMBL" id="TGG90976.1"/>
    </source>
</evidence>
<evidence type="ECO:0000313" key="12">
    <source>
        <dbReference type="Proteomes" id="UP000317990"/>
    </source>
</evidence>
<dbReference type="Gene3D" id="1.10.3130.20">
    <property type="entry name" value="Phycobilisome linker domain"/>
    <property type="match status" value="1"/>
</dbReference>
<dbReference type="Pfam" id="PF01383">
    <property type="entry name" value="CpcD"/>
    <property type="match status" value="1"/>
</dbReference>
<comment type="caution">
    <text evidence="11">The sequence shown here is derived from an EMBL/GenBank/DDBJ whole genome shotgun (WGS) entry which is preliminary data.</text>
</comment>
<organism evidence="11 12">
    <name type="scientific">Aphanocapsa feldmannii 277cV</name>
    <dbReference type="NCBI Taxonomy" id="2507553"/>
    <lineage>
        <taxon>Bacteria</taxon>
        <taxon>Bacillati</taxon>
        <taxon>Cyanobacteriota</taxon>
        <taxon>Cyanophyceae</taxon>
        <taxon>Oscillatoriophycideae</taxon>
        <taxon>Chroococcales</taxon>
        <taxon>Microcystaceae</taxon>
        <taxon>Aphanocapsa</taxon>
    </lineage>
</organism>
<dbReference type="PROSITE" id="PS51445">
    <property type="entry name" value="PBS_LINKER"/>
    <property type="match status" value="1"/>
</dbReference>
<evidence type="ECO:0000256" key="1">
    <source>
        <dbReference type="ARBA" id="ARBA00004445"/>
    </source>
</evidence>
<dbReference type="PIRSF" id="PIRSF005898">
    <property type="entry name" value="Phycobilisome_CpeC/CpcI"/>
    <property type="match status" value="1"/>
</dbReference>
<feature type="domain" description="PBS-linker" evidence="10">
    <location>
        <begin position="1"/>
        <end position="179"/>
    </location>
</feature>
<feature type="region of interest" description="Disordered" evidence="8">
    <location>
        <begin position="210"/>
        <end position="237"/>
    </location>
</feature>
<evidence type="ECO:0000256" key="2">
    <source>
        <dbReference type="ARBA" id="ARBA00022531"/>
    </source>
</evidence>
<accession>A0A524RLQ9</accession>
<evidence type="ECO:0000256" key="4">
    <source>
        <dbReference type="ARBA" id="ARBA00022738"/>
    </source>
</evidence>